<feature type="non-terminal residue" evidence="5">
    <location>
        <position position="1"/>
    </location>
</feature>
<dbReference type="Gene3D" id="2.10.25.10">
    <property type="entry name" value="Laminin"/>
    <property type="match status" value="2"/>
</dbReference>
<keyword evidence="3" id="KW-1015">Disulfide bond</keyword>
<evidence type="ECO:0000256" key="2">
    <source>
        <dbReference type="ARBA" id="ARBA00022900"/>
    </source>
</evidence>
<evidence type="ECO:0000259" key="4">
    <source>
        <dbReference type="Pfam" id="PF01826"/>
    </source>
</evidence>
<dbReference type="CDD" id="cd19941">
    <property type="entry name" value="TIL"/>
    <property type="match status" value="1"/>
</dbReference>
<dbReference type="Pfam" id="PF01826">
    <property type="entry name" value="TIL"/>
    <property type="match status" value="1"/>
</dbReference>
<dbReference type="PANTHER" id="PTHR23259:SF70">
    <property type="entry name" value="ACCESSORY GLAND PROTEIN ACP62F-RELATED"/>
    <property type="match status" value="1"/>
</dbReference>
<keyword evidence="6" id="KW-1185">Reference proteome</keyword>
<reference evidence="5 6" key="1">
    <citation type="submission" date="2015-09" db="EMBL/GenBank/DDBJ databases">
        <title>Draft genome of the parasitic nematode Teladorsagia circumcincta isolate WARC Sus (inbred).</title>
        <authorList>
            <person name="Mitreva M."/>
        </authorList>
    </citation>
    <scope>NUCLEOTIDE SEQUENCE [LARGE SCALE GENOMIC DNA]</scope>
    <source>
        <strain evidence="5 6">S</strain>
    </source>
</reference>
<dbReference type="GO" id="GO:0004867">
    <property type="term" value="F:serine-type endopeptidase inhibitor activity"/>
    <property type="evidence" value="ECO:0007669"/>
    <property type="project" value="UniProtKB-KW"/>
</dbReference>
<keyword evidence="1" id="KW-0646">Protease inhibitor</keyword>
<evidence type="ECO:0000256" key="1">
    <source>
        <dbReference type="ARBA" id="ARBA00022690"/>
    </source>
</evidence>
<dbReference type="InterPro" id="IPR002919">
    <property type="entry name" value="TIL_dom"/>
</dbReference>
<dbReference type="Proteomes" id="UP000230423">
    <property type="component" value="Unassembled WGS sequence"/>
</dbReference>
<dbReference type="AlphaFoldDB" id="A0A2G9U1B3"/>
<proteinExistence type="predicted"/>
<evidence type="ECO:0000313" key="5">
    <source>
        <dbReference type="EMBL" id="PIO63985.1"/>
    </source>
</evidence>
<evidence type="ECO:0000313" key="6">
    <source>
        <dbReference type="Proteomes" id="UP000230423"/>
    </source>
</evidence>
<dbReference type="InterPro" id="IPR051368">
    <property type="entry name" value="SerProtInhib-TIL_Domain"/>
</dbReference>
<dbReference type="SUPFAM" id="SSF57567">
    <property type="entry name" value="Serine protease inhibitors"/>
    <property type="match status" value="1"/>
</dbReference>
<accession>A0A2G9U1B3</accession>
<gene>
    <name evidence="5" type="ORF">TELCIR_14400</name>
</gene>
<dbReference type="PANTHER" id="PTHR23259">
    <property type="entry name" value="RIDDLE"/>
    <property type="match status" value="1"/>
</dbReference>
<feature type="domain" description="TIL" evidence="4">
    <location>
        <begin position="85"/>
        <end position="135"/>
    </location>
</feature>
<evidence type="ECO:0000256" key="3">
    <source>
        <dbReference type="ARBA" id="ARBA00023157"/>
    </source>
</evidence>
<dbReference type="OrthoDB" id="6236007at2759"/>
<name>A0A2G9U1B3_TELCI</name>
<protein>
    <submittedName>
        <fullName evidence="5">Trypsin Inhibitor like cysteine rich domain protein</fullName>
    </submittedName>
</protein>
<sequence length="144" mass="15366">PCTTQCLPAKCQCKSGFVREAGQCIDENSCPNRQPASTTTLSYADEPVTPLLTSCEQAPIQISCLTGFNCEIVNGTPQCVPDAACGANEEFQQCASCEPTCGPITPCLPFCFPPACQCIGGYVRHNGKCIRRTDCTDAYIQGKI</sequence>
<keyword evidence="2" id="KW-0722">Serine protease inhibitor</keyword>
<dbReference type="InterPro" id="IPR036084">
    <property type="entry name" value="Ser_inhib-like_sf"/>
</dbReference>
<organism evidence="5 6">
    <name type="scientific">Teladorsagia circumcincta</name>
    <name type="common">Brown stomach worm</name>
    <name type="synonym">Ostertagia circumcincta</name>
    <dbReference type="NCBI Taxonomy" id="45464"/>
    <lineage>
        <taxon>Eukaryota</taxon>
        <taxon>Metazoa</taxon>
        <taxon>Ecdysozoa</taxon>
        <taxon>Nematoda</taxon>
        <taxon>Chromadorea</taxon>
        <taxon>Rhabditida</taxon>
        <taxon>Rhabditina</taxon>
        <taxon>Rhabditomorpha</taxon>
        <taxon>Strongyloidea</taxon>
        <taxon>Trichostrongylidae</taxon>
        <taxon>Teladorsagia</taxon>
    </lineage>
</organism>
<dbReference type="EMBL" id="KZ350339">
    <property type="protein sequence ID" value="PIO63985.1"/>
    <property type="molecule type" value="Genomic_DNA"/>
</dbReference>